<sequence>MNMINNGHELTGAINRDNSNVNFRNDNAVQLAALLKKVLRDLPDPLLTFKLYHLFIASQGVKNDAA</sequence>
<protein>
    <recommendedName>
        <fullName evidence="1">Rho-GAP domain-containing protein</fullName>
    </recommendedName>
</protein>
<dbReference type="InterPro" id="IPR000198">
    <property type="entry name" value="RhoGAP_dom"/>
</dbReference>
<dbReference type="PROSITE" id="PS50238">
    <property type="entry name" value="RHOGAP"/>
    <property type="match status" value="1"/>
</dbReference>
<dbReference type="Pfam" id="PF00620">
    <property type="entry name" value="RhoGAP"/>
    <property type="match status" value="1"/>
</dbReference>
<name>A0A5B0QIJ6_PUCGR</name>
<evidence type="ECO:0000313" key="4">
    <source>
        <dbReference type="Proteomes" id="UP000324748"/>
    </source>
</evidence>
<dbReference type="AlphaFoldDB" id="A0A5B0QIJ6"/>
<dbReference type="EMBL" id="VDEP01000276">
    <property type="protein sequence ID" value="KAA1113695.1"/>
    <property type="molecule type" value="Genomic_DNA"/>
</dbReference>
<comment type="caution">
    <text evidence="2">The sequence shown here is derived from an EMBL/GenBank/DDBJ whole genome shotgun (WGS) entry which is preliminary data.</text>
</comment>
<proteinExistence type="predicted"/>
<reference evidence="4 5" key="1">
    <citation type="submission" date="2019-05" db="EMBL/GenBank/DDBJ databases">
        <title>Emergence of the Ug99 lineage of the wheat stem rust pathogen through somatic hybridization.</title>
        <authorList>
            <person name="Li F."/>
            <person name="Upadhyaya N.M."/>
            <person name="Sperschneider J."/>
            <person name="Matny O."/>
            <person name="Nguyen-Phuc H."/>
            <person name="Mago R."/>
            <person name="Raley C."/>
            <person name="Miller M.E."/>
            <person name="Silverstein K.A.T."/>
            <person name="Henningsen E."/>
            <person name="Hirsch C.D."/>
            <person name="Visser B."/>
            <person name="Pretorius Z.A."/>
            <person name="Steffenson B.J."/>
            <person name="Schwessinger B."/>
            <person name="Dodds P.N."/>
            <person name="Figueroa M."/>
        </authorList>
    </citation>
    <scope>NUCLEOTIDE SEQUENCE [LARGE SCALE GENOMIC DNA]</scope>
    <source>
        <strain evidence="2">21-0</strain>
        <strain evidence="3 5">Ug99</strain>
    </source>
</reference>
<dbReference type="SUPFAM" id="SSF48350">
    <property type="entry name" value="GTPase activation domain, GAP"/>
    <property type="match status" value="1"/>
</dbReference>
<organism evidence="2 4">
    <name type="scientific">Puccinia graminis f. sp. tritici</name>
    <dbReference type="NCBI Taxonomy" id="56615"/>
    <lineage>
        <taxon>Eukaryota</taxon>
        <taxon>Fungi</taxon>
        <taxon>Dikarya</taxon>
        <taxon>Basidiomycota</taxon>
        <taxon>Pucciniomycotina</taxon>
        <taxon>Pucciniomycetes</taxon>
        <taxon>Pucciniales</taxon>
        <taxon>Pucciniaceae</taxon>
        <taxon>Puccinia</taxon>
    </lineage>
</organism>
<keyword evidence="4" id="KW-1185">Reference proteome</keyword>
<gene>
    <name evidence="2" type="ORF">PGT21_022353</name>
    <name evidence="3" type="ORF">PGTUg99_021314</name>
</gene>
<evidence type="ECO:0000313" key="5">
    <source>
        <dbReference type="Proteomes" id="UP000325313"/>
    </source>
</evidence>
<dbReference type="Proteomes" id="UP000325313">
    <property type="component" value="Unassembled WGS sequence"/>
</dbReference>
<evidence type="ECO:0000313" key="2">
    <source>
        <dbReference type="EMBL" id="KAA1113131.1"/>
    </source>
</evidence>
<accession>A0A5B0QIJ6</accession>
<dbReference type="Proteomes" id="UP000324748">
    <property type="component" value="Unassembled WGS sequence"/>
</dbReference>
<dbReference type="EMBL" id="VSWC01000015">
    <property type="protein sequence ID" value="KAA1113131.1"/>
    <property type="molecule type" value="Genomic_DNA"/>
</dbReference>
<evidence type="ECO:0000259" key="1">
    <source>
        <dbReference type="PROSITE" id="PS50238"/>
    </source>
</evidence>
<feature type="domain" description="Rho-GAP" evidence="1">
    <location>
        <begin position="1"/>
        <end position="66"/>
    </location>
</feature>
<dbReference type="GO" id="GO:0007165">
    <property type="term" value="P:signal transduction"/>
    <property type="evidence" value="ECO:0007669"/>
    <property type="project" value="InterPro"/>
</dbReference>
<dbReference type="Gene3D" id="1.10.555.10">
    <property type="entry name" value="Rho GTPase activation protein"/>
    <property type="match status" value="1"/>
</dbReference>
<dbReference type="InterPro" id="IPR008936">
    <property type="entry name" value="Rho_GTPase_activation_prot"/>
</dbReference>
<evidence type="ECO:0000313" key="3">
    <source>
        <dbReference type="EMBL" id="KAA1113695.1"/>
    </source>
</evidence>